<sequence>MEKRNEKPYIVSSVLLFLVANFFVKQTFQTVSPRFLVSFEGGRKYFRIVEDILFLLFLSIAMVKDASMLVLLSLFRGIDE</sequence>
<evidence type="ECO:0000313" key="2">
    <source>
        <dbReference type="EMBL" id="RAS82183.1"/>
    </source>
</evidence>
<feature type="transmembrane region" description="Helical" evidence="1">
    <location>
        <begin position="53"/>
        <end position="75"/>
    </location>
</feature>
<proteinExistence type="predicted"/>
<dbReference type="EMBL" id="LVYK01000001">
    <property type="protein sequence ID" value="RAS82183.1"/>
    <property type="molecule type" value="Genomic_DNA"/>
</dbReference>
<evidence type="ECO:0000256" key="1">
    <source>
        <dbReference type="SAM" id="Phobius"/>
    </source>
</evidence>
<accession>A0AAX1QE20</accession>
<dbReference type="RefSeq" id="WP_111925403.1">
    <property type="nucleotide sequence ID" value="NZ_LVYK01000001.1"/>
</dbReference>
<reference evidence="2 3" key="1">
    <citation type="submission" date="2016-03" db="EMBL/GenBank/DDBJ databases">
        <title>Comparison of Bacillus endophyticus and B. anthracis characteristics using whole genome sequence analysis and microbiological techniques.</title>
        <authorList>
            <person name="Lekota K.E."/>
            <person name="Mafofo J."/>
            <person name="Rees J."/>
            <person name="Muchadeyi F.C."/>
            <person name="Madoroba E."/>
            <person name="Van Heerden H."/>
        </authorList>
    </citation>
    <scope>NUCLEOTIDE SEQUENCE [LARGE SCALE GENOMIC DNA]</scope>
    <source>
        <strain evidence="2 3">3631_10C</strain>
    </source>
</reference>
<keyword evidence="1" id="KW-0472">Membrane</keyword>
<dbReference type="Proteomes" id="UP000250174">
    <property type="component" value="Unassembled WGS sequence"/>
</dbReference>
<dbReference type="AlphaFoldDB" id="A0AAX1QE20"/>
<comment type="caution">
    <text evidence="2">The sequence shown here is derived from an EMBL/GenBank/DDBJ whole genome shotgun (WGS) entry which is preliminary data.</text>
</comment>
<keyword evidence="1" id="KW-0812">Transmembrane</keyword>
<evidence type="ECO:0000313" key="3">
    <source>
        <dbReference type="Proteomes" id="UP000250174"/>
    </source>
</evidence>
<protein>
    <submittedName>
        <fullName evidence="2">Uncharacterized protein</fullName>
    </submittedName>
</protein>
<keyword evidence="1" id="KW-1133">Transmembrane helix</keyword>
<name>A0AAX1QE20_9BACI</name>
<organism evidence="2 3">
    <name type="scientific">Priestia endophytica</name>
    <dbReference type="NCBI Taxonomy" id="135735"/>
    <lineage>
        <taxon>Bacteria</taxon>
        <taxon>Bacillati</taxon>
        <taxon>Bacillota</taxon>
        <taxon>Bacilli</taxon>
        <taxon>Bacillales</taxon>
        <taxon>Bacillaceae</taxon>
        <taxon>Priestia</taxon>
    </lineage>
</organism>
<gene>
    <name evidence="2" type="ORF">A3864_01350</name>
</gene>